<dbReference type="Pfam" id="PF00781">
    <property type="entry name" value="DAGK_cat"/>
    <property type="match status" value="1"/>
</dbReference>
<name>A0A1M6NAH5_9CLOT</name>
<evidence type="ECO:0000256" key="11">
    <source>
        <dbReference type="ARBA" id="ARBA00023209"/>
    </source>
</evidence>
<accession>A0A1M6NAH5</accession>
<evidence type="ECO:0000256" key="6">
    <source>
        <dbReference type="ARBA" id="ARBA00022741"/>
    </source>
</evidence>
<dbReference type="InterPro" id="IPR001206">
    <property type="entry name" value="Diacylglycerol_kinase_cat_dom"/>
</dbReference>
<dbReference type="PANTHER" id="PTHR12358:SF106">
    <property type="entry name" value="LIPID KINASE YEGS"/>
    <property type="match status" value="1"/>
</dbReference>
<dbReference type="GO" id="GO:0005886">
    <property type="term" value="C:plasma membrane"/>
    <property type="evidence" value="ECO:0007669"/>
    <property type="project" value="TreeGrafter"/>
</dbReference>
<evidence type="ECO:0000256" key="8">
    <source>
        <dbReference type="ARBA" id="ARBA00022840"/>
    </source>
</evidence>
<evidence type="ECO:0000256" key="3">
    <source>
        <dbReference type="ARBA" id="ARBA00022516"/>
    </source>
</evidence>
<keyword evidence="9" id="KW-0460">Magnesium</keyword>
<keyword evidence="4" id="KW-0808">Transferase</keyword>
<evidence type="ECO:0000256" key="7">
    <source>
        <dbReference type="ARBA" id="ARBA00022777"/>
    </source>
</evidence>
<keyword evidence="11" id="KW-0594">Phospholipid biosynthesis</keyword>
<keyword evidence="12" id="KW-1208">Phospholipid metabolism</keyword>
<dbReference type="SMART" id="SM00046">
    <property type="entry name" value="DAGKc"/>
    <property type="match status" value="1"/>
</dbReference>
<dbReference type="SUPFAM" id="SSF111331">
    <property type="entry name" value="NAD kinase/diacylglycerol kinase-like"/>
    <property type="match status" value="1"/>
</dbReference>
<feature type="domain" description="DAGKc" evidence="13">
    <location>
        <begin position="1"/>
        <end position="130"/>
    </location>
</feature>
<dbReference type="Proteomes" id="UP000183952">
    <property type="component" value="Unassembled WGS sequence"/>
</dbReference>
<gene>
    <name evidence="14" type="ORF">SAMN02745248_01343</name>
</gene>
<evidence type="ECO:0000256" key="10">
    <source>
        <dbReference type="ARBA" id="ARBA00023098"/>
    </source>
</evidence>
<keyword evidence="7 14" id="KW-0418">Kinase</keyword>
<comment type="cofactor">
    <cofactor evidence="1">
        <name>Mg(2+)</name>
        <dbReference type="ChEBI" id="CHEBI:18420"/>
    </cofactor>
</comment>
<evidence type="ECO:0000259" key="13">
    <source>
        <dbReference type="PROSITE" id="PS50146"/>
    </source>
</evidence>
<dbReference type="InterPro" id="IPR016064">
    <property type="entry name" value="NAD/diacylglycerol_kinase_sf"/>
</dbReference>
<dbReference type="AlphaFoldDB" id="A0A1M6NAH5"/>
<evidence type="ECO:0000256" key="4">
    <source>
        <dbReference type="ARBA" id="ARBA00022679"/>
    </source>
</evidence>
<protein>
    <submittedName>
        <fullName evidence="14">Lipid kinase, YegS/Rv2252/BmrU family</fullName>
    </submittedName>
</protein>
<evidence type="ECO:0000256" key="12">
    <source>
        <dbReference type="ARBA" id="ARBA00023264"/>
    </source>
</evidence>
<dbReference type="NCBIfam" id="TIGR00147">
    <property type="entry name" value="YegS/Rv2252/BmrU family lipid kinase"/>
    <property type="match status" value="1"/>
</dbReference>
<dbReference type="OrthoDB" id="142078at2"/>
<evidence type="ECO:0000256" key="1">
    <source>
        <dbReference type="ARBA" id="ARBA00001946"/>
    </source>
</evidence>
<dbReference type="InterPro" id="IPR005218">
    <property type="entry name" value="Diacylglycerol/lipid_kinase"/>
</dbReference>
<keyword evidence="15" id="KW-1185">Reference proteome</keyword>
<reference evidence="14 15" key="1">
    <citation type="submission" date="2016-11" db="EMBL/GenBank/DDBJ databases">
        <authorList>
            <person name="Jaros S."/>
            <person name="Januszkiewicz K."/>
            <person name="Wedrychowicz H."/>
        </authorList>
    </citation>
    <scope>NUCLEOTIDE SEQUENCE [LARGE SCALE GENOMIC DNA]</scope>
    <source>
        <strain evidence="14 15">DSM 3090</strain>
    </source>
</reference>
<dbReference type="NCBIfam" id="NF009605">
    <property type="entry name" value="PRK13059.1"/>
    <property type="match status" value="1"/>
</dbReference>
<evidence type="ECO:0000256" key="9">
    <source>
        <dbReference type="ARBA" id="ARBA00022842"/>
    </source>
</evidence>
<evidence type="ECO:0000313" key="14">
    <source>
        <dbReference type="EMBL" id="SHJ92657.1"/>
    </source>
</evidence>
<keyword evidence="6" id="KW-0547">Nucleotide-binding</keyword>
<dbReference type="PANTHER" id="PTHR12358">
    <property type="entry name" value="SPHINGOSINE KINASE"/>
    <property type="match status" value="1"/>
</dbReference>
<proteinExistence type="inferred from homology"/>
<dbReference type="InterPro" id="IPR045540">
    <property type="entry name" value="YegS/DAGK_C"/>
</dbReference>
<comment type="similarity">
    <text evidence="2">Belongs to the diacylglycerol/lipid kinase family.</text>
</comment>
<dbReference type="InterPro" id="IPR050187">
    <property type="entry name" value="Lipid_Phosphate_FormReg"/>
</dbReference>
<evidence type="ECO:0000256" key="2">
    <source>
        <dbReference type="ARBA" id="ARBA00005983"/>
    </source>
</evidence>
<organism evidence="14 15">
    <name type="scientific">Hathewaya proteolytica DSM 3090</name>
    <dbReference type="NCBI Taxonomy" id="1121331"/>
    <lineage>
        <taxon>Bacteria</taxon>
        <taxon>Bacillati</taxon>
        <taxon>Bacillota</taxon>
        <taxon>Clostridia</taxon>
        <taxon>Eubacteriales</taxon>
        <taxon>Clostridiaceae</taxon>
        <taxon>Hathewaya</taxon>
    </lineage>
</organism>
<dbReference type="Gene3D" id="2.60.200.40">
    <property type="match status" value="1"/>
</dbReference>
<dbReference type="EMBL" id="FRAD01000009">
    <property type="protein sequence ID" value="SHJ92657.1"/>
    <property type="molecule type" value="Genomic_DNA"/>
</dbReference>
<dbReference type="GO" id="GO:0005524">
    <property type="term" value="F:ATP binding"/>
    <property type="evidence" value="ECO:0007669"/>
    <property type="project" value="UniProtKB-KW"/>
</dbReference>
<dbReference type="Pfam" id="PF19279">
    <property type="entry name" value="YegS_C"/>
    <property type="match status" value="1"/>
</dbReference>
<keyword evidence="8" id="KW-0067">ATP-binding</keyword>
<dbReference type="InterPro" id="IPR017438">
    <property type="entry name" value="ATP-NAD_kinase_N"/>
</dbReference>
<dbReference type="GO" id="GO:0046872">
    <property type="term" value="F:metal ion binding"/>
    <property type="evidence" value="ECO:0007669"/>
    <property type="project" value="UniProtKB-KW"/>
</dbReference>
<evidence type="ECO:0000313" key="15">
    <source>
        <dbReference type="Proteomes" id="UP000183952"/>
    </source>
</evidence>
<dbReference type="GO" id="GO:0004143">
    <property type="term" value="F:ATP-dependent diacylglycerol kinase activity"/>
    <property type="evidence" value="ECO:0007669"/>
    <property type="project" value="TreeGrafter"/>
</dbReference>
<evidence type="ECO:0000256" key="5">
    <source>
        <dbReference type="ARBA" id="ARBA00022723"/>
    </source>
</evidence>
<dbReference type="PROSITE" id="PS50146">
    <property type="entry name" value="DAGK"/>
    <property type="match status" value="1"/>
</dbReference>
<sequence length="303" mass="33721">MNKVKLIYNPYAGENQILSKLDTVIKVHQENGYSIIPYRITRESSMEEAFQDLDEDYSYILVAGGDGTVDCAVNIMKNKNIDKPMGILPVGTANDFARFIGMTGDVLKDCEKIIHSKPKAVDLGKMNEKYFINVGSTGLFTDISQKTDVNLKNTIGKLAYYIKGVEQIHTLRRLKAKITSEEYNFHGDMYLVLVFNGRTAGGFNLAYNSVEDDGLLDVIIIEGVKIHNIINIFIKILKGEYLEGTPGVIYFKTKELVIDTEEDIVTDIDGERGPNFPVRISCVKGGINILGCDNNSDGEKALE</sequence>
<keyword evidence="5" id="KW-0479">Metal-binding</keyword>
<dbReference type="RefSeq" id="WP_072903350.1">
    <property type="nucleotide sequence ID" value="NZ_FRAD01000009.1"/>
</dbReference>
<keyword evidence="3" id="KW-0444">Lipid biosynthesis</keyword>
<dbReference type="Gene3D" id="3.40.50.10330">
    <property type="entry name" value="Probable inorganic polyphosphate/atp-NAD kinase, domain 1"/>
    <property type="match status" value="1"/>
</dbReference>
<keyword evidence="10" id="KW-0443">Lipid metabolism</keyword>
<dbReference type="STRING" id="1121331.SAMN02745248_01343"/>
<dbReference type="GO" id="GO:0008654">
    <property type="term" value="P:phospholipid biosynthetic process"/>
    <property type="evidence" value="ECO:0007669"/>
    <property type="project" value="UniProtKB-KW"/>
</dbReference>